<dbReference type="FunCoup" id="A0A1Y1VSJ5">
    <property type="interactions" value="1042"/>
</dbReference>
<evidence type="ECO:0000256" key="9">
    <source>
        <dbReference type="RuleBase" id="RU364130"/>
    </source>
</evidence>
<dbReference type="PANTHER" id="PTHR47165">
    <property type="entry name" value="OS03G0429900 PROTEIN"/>
    <property type="match status" value="1"/>
</dbReference>
<feature type="domain" description="Replication factor A C-terminal" evidence="13">
    <location>
        <begin position="465"/>
        <end position="609"/>
    </location>
</feature>
<feature type="domain" description="Replication factor-A protein 1 N-terminal" evidence="12">
    <location>
        <begin position="4"/>
        <end position="104"/>
    </location>
</feature>
<comment type="function">
    <text evidence="9">As part of the replication protein A (RPA/RP-A), a single-stranded DNA-binding heterotrimeric complex, may play an essential role in DNA replication, recombination and repair. Binds and stabilizes single-stranded DNA intermediates, preventing complementary DNA reannealing and recruiting different proteins involved in DNA metabolism.</text>
</comment>
<dbReference type="PANTHER" id="PTHR47165:SF4">
    <property type="entry name" value="OS03G0429900 PROTEIN"/>
    <property type="match status" value="1"/>
</dbReference>
<name>A0A1Y1VSJ5_9FUNG</name>
<dbReference type="FunFam" id="2.40.50.140:FF:000090">
    <property type="entry name" value="Replication protein A subunit"/>
    <property type="match status" value="1"/>
</dbReference>
<feature type="region of interest" description="Disordered" evidence="10">
    <location>
        <begin position="109"/>
        <end position="188"/>
    </location>
</feature>
<dbReference type="OrthoDB" id="1751331at2759"/>
<dbReference type="GO" id="GO:0005662">
    <property type="term" value="C:DNA replication factor A complex"/>
    <property type="evidence" value="ECO:0007669"/>
    <property type="project" value="UniProtKB-ARBA"/>
</dbReference>
<dbReference type="SUPFAM" id="SSF50249">
    <property type="entry name" value="Nucleic acid-binding proteins"/>
    <property type="match status" value="4"/>
</dbReference>
<keyword evidence="17" id="KW-1185">Reference proteome</keyword>
<protein>
    <recommendedName>
        <fullName evidence="9">Replication protein A subunit</fullName>
    </recommendedName>
</protein>
<keyword evidence="3 9" id="KW-0235">DNA replication</keyword>
<evidence type="ECO:0000259" key="12">
    <source>
        <dbReference type="Pfam" id="PF04057"/>
    </source>
</evidence>
<dbReference type="Pfam" id="PF04057">
    <property type="entry name" value="Rep-A_N"/>
    <property type="match status" value="1"/>
</dbReference>
<dbReference type="Pfam" id="PF16900">
    <property type="entry name" value="REPA_OB_2"/>
    <property type="match status" value="1"/>
</dbReference>
<dbReference type="InterPro" id="IPR012340">
    <property type="entry name" value="NA-bd_OB-fold"/>
</dbReference>
<comment type="subcellular location">
    <subcellularLocation>
        <location evidence="1 9">Nucleus</location>
    </subcellularLocation>
</comment>
<feature type="domain" description="Replication protein A OB" evidence="14">
    <location>
        <begin position="306"/>
        <end position="403"/>
    </location>
</feature>
<feature type="compositionally biased region" description="Polar residues" evidence="10">
    <location>
        <begin position="124"/>
        <end position="137"/>
    </location>
</feature>
<comment type="subunit">
    <text evidence="9">Component of the heterotrimeric canonical replication protein A complex (RPA).</text>
</comment>
<proteinExistence type="inferred from homology"/>
<evidence type="ECO:0000256" key="2">
    <source>
        <dbReference type="ARBA" id="ARBA00005690"/>
    </source>
</evidence>
<dbReference type="AlphaFoldDB" id="A0A1Y1VSJ5"/>
<evidence type="ECO:0000256" key="7">
    <source>
        <dbReference type="ARBA" id="ARBA00023125"/>
    </source>
</evidence>
<dbReference type="STRING" id="1314790.A0A1Y1VSJ5"/>
<dbReference type="InterPro" id="IPR004591">
    <property type="entry name" value="Rfa1"/>
</dbReference>
<reference evidence="15 17" key="1">
    <citation type="submission" date="2016-07" db="EMBL/GenBank/DDBJ databases">
        <title>Pervasive Adenine N6-methylation of Active Genes in Fungi.</title>
        <authorList>
            <consortium name="DOE Joint Genome Institute"/>
            <person name="Mondo S.J."/>
            <person name="Dannebaum R.O."/>
            <person name="Kuo R.C."/>
            <person name="Labutti K."/>
            <person name="Haridas S."/>
            <person name="Kuo A."/>
            <person name="Salamov A."/>
            <person name="Ahrendt S.R."/>
            <person name="Lipzen A."/>
            <person name="Sullivan W."/>
            <person name="Andreopoulos W.B."/>
            <person name="Clum A."/>
            <person name="Lindquist E."/>
            <person name="Daum C."/>
            <person name="Ramamoorthy G.K."/>
            <person name="Gryganskyi A."/>
            <person name="Culley D."/>
            <person name="Magnuson J.K."/>
            <person name="James T.Y."/>
            <person name="O'Malley M.A."/>
            <person name="Stajich J.E."/>
            <person name="Spatafora J.W."/>
            <person name="Visel A."/>
            <person name="Grigoriev I.V."/>
        </authorList>
    </citation>
    <scope>NUCLEOTIDE SEQUENCE [LARGE SCALE GENOMIC DNA]</scope>
    <source>
        <strain evidence="15 17">CBS 931.73</strain>
    </source>
</reference>
<dbReference type="InterPro" id="IPR007199">
    <property type="entry name" value="Rep_factor-A_N"/>
</dbReference>
<dbReference type="CDD" id="cd04474">
    <property type="entry name" value="RPA1_DBD_A"/>
    <property type="match status" value="1"/>
</dbReference>
<feature type="domain" description="OB" evidence="11">
    <location>
        <begin position="198"/>
        <end position="281"/>
    </location>
</feature>
<feature type="compositionally biased region" description="Pro residues" evidence="10">
    <location>
        <begin position="138"/>
        <end position="149"/>
    </location>
</feature>
<keyword evidence="6 9" id="KW-0862">Zinc</keyword>
<evidence type="ECO:0000256" key="3">
    <source>
        <dbReference type="ARBA" id="ARBA00022705"/>
    </source>
</evidence>
<dbReference type="FunFam" id="2.40.50.140:FF:000041">
    <property type="entry name" value="Replication protein A subunit"/>
    <property type="match status" value="1"/>
</dbReference>
<evidence type="ECO:0000256" key="6">
    <source>
        <dbReference type="ARBA" id="ARBA00022833"/>
    </source>
</evidence>
<evidence type="ECO:0000313" key="17">
    <source>
        <dbReference type="Proteomes" id="UP000193498"/>
    </source>
</evidence>
<keyword evidence="7 9" id="KW-0238">DNA-binding</keyword>
<dbReference type="NCBIfam" id="TIGR00617">
    <property type="entry name" value="rpa1"/>
    <property type="match status" value="1"/>
</dbReference>
<dbReference type="CDD" id="cd04477">
    <property type="entry name" value="RPA1N"/>
    <property type="match status" value="1"/>
</dbReference>
<dbReference type="CDD" id="cd04476">
    <property type="entry name" value="RPA1_DBD_C"/>
    <property type="match status" value="1"/>
</dbReference>
<evidence type="ECO:0000259" key="13">
    <source>
        <dbReference type="Pfam" id="PF08646"/>
    </source>
</evidence>
<dbReference type="Pfam" id="PF01336">
    <property type="entry name" value="tRNA_anti-codon"/>
    <property type="match status" value="1"/>
</dbReference>
<sequence>MNQLTQGAIKAIYEDNKDSPASANPVLQIINIKKLTSQNPSTPERFRLVISDGTHFMQAMLGTQMNELINNGAITKYTVIKLVQYICNSVQNRRIVIVLNVEALGTPEEKIGDPVSMEPAPAQTGGSNQDSPQQRPSPVNPTPNQPYPQQPQQQQQPQNFGYGQNNMGQSHPFNGNKPPGPAGAIYPIKGLSPYQNKWTIRVRVTSKSDIRHWHNARGEGKLFSVNLLDESGEIKATAFNDQVDQFYSLFEENKVYYISKAKVTMAKPQFSSIQNEYELSLDHGTEVSLCVDTVDVPKVRYNFVELSKLNDVAKDSTIDVIGVVREAQELSQILSKATQKPVSKRDLTLVDTSEFSVRLTLWGKQAESFDASSTPIIAFKGVRVSDFNGRSLSMYSSSSMMIDPDIPEAHRLRGWYDSMGHSAQFHGYSNSMGGNGAPITAKKDELKNFGQVKDENLGMGDKPDYFLAKGTVVFLKQENLAYPACPSDSCNKKVTEDAGGWRCEKCNRSYDAPEYRYIMAINVSDHTGQVWLQCFNDIGVQVLGKTAGELMQLKDINPAAFSAVFQQANFQQYMFKCRAKQEVFNDTSKVRYSVLQATPLDFVSQSKSLLEQIAQLEK</sequence>
<dbReference type="InParanoid" id="A0A1Y1VSJ5"/>
<evidence type="ECO:0000256" key="8">
    <source>
        <dbReference type="ARBA" id="ARBA00023242"/>
    </source>
</evidence>
<evidence type="ECO:0000313" key="15">
    <source>
        <dbReference type="EMBL" id="ORX64153.1"/>
    </source>
</evidence>
<dbReference type="FunFam" id="2.40.50.140:FF:000117">
    <property type="entry name" value="Replication protein A subunit"/>
    <property type="match status" value="1"/>
</dbReference>
<dbReference type="GO" id="GO:0008270">
    <property type="term" value="F:zinc ion binding"/>
    <property type="evidence" value="ECO:0007669"/>
    <property type="project" value="UniProtKB-KW"/>
</dbReference>
<dbReference type="Gene3D" id="2.40.50.140">
    <property type="entry name" value="Nucleic acid-binding proteins"/>
    <property type="match status" value="4"/>
</dbReference>
<evidence type="ECO:0000256" key="10">
    <source>
        <dbReference type="SAM" id="MobiDB-lite"/>
    </source>
</evidence>
<dbReference type="GO" id="GO:0006281">
    <property type="term" value="P:DNA repair"/>
    <property type="evidence" value="ECO:0007669"/>
    <property type="project" value="InterPro"/>
</dbReference>
<accession>A0A1Y1VSJ5</accession>
<dbReference type="Pfam" id="PF08646">
    <property type="entry name" value="Rep_fac-A_C"/>
    <property type="match status" value="1"/>
</dbReference>
<dbReference type="GO" id="GO:0006260">
    <property type="term" value="P:DNA replication"/>
    <property type="evidence" value="ECO:0007669"/>
    <property type="project" value="UniProtKB-KW"/>
</dbReference>
<feature type="compositionally biased region" description="Low complexity" evidence="10">
    <location>
        <begin position="150"/>
        <end position="166"/>
    </location>
</feature>
<dbReference type="GO" id="GO:0000781">
    <property type="term" value="C:chromosome, telomeric region"/>
    <property type="evidence" value="ECO:0007669"/>
    <property type="project" value="UniProtKB-ARBA"/>
</dbReference>
<organism evidence="15 17">
    <name type="scientific">Basidiobolus meristosporus CBS 931.73</name>
    <dbReference type="NCBI Taxonomy" id="1314790"/>
    <lineage>
        <taxon>Eukaryota</taxon>
        <taxon>Fungi</taxon>
        <taxon>Fungi incertae sedis</taxon>
        <taxon>Zoopagomycota</taxon>
        <taxon>Entomophthoromycotina</taxon>
        <taxon>Basidiobolomycetes</taxon>
        <taxon>Basidiobolales</taxon>
        <taxon>Basidiobolaceae</taxon>
        <taxon>Basidiobolus</taxon>
    </lineage>
</organism>
<keyword evidence="4 9" id="KW-0479">Metal-binding</keyword>
<dbReference type="EMBL" id="MCFE01000380">
    <property type="protein sequence ID" value="ORX90436.1"/>
    <property type="molecule type" value="Genomic_DNA"/>
</dbReference>
<evidence type="ECO:0000259" key="11">
    <source>
        <dbReference type="Pfam" id="PF01336"/>
    </source>
</evidence>
<dbReference type="EMBL" id="MCFE01001231">
    <property type="protein sequence ID" value="ORX64153.1"/>
    <property type="molecule type" value="Genomic_DNA"/>
</dbReference>
<dbReference type="GO" id="GO:0003677">
    <property type="term" value="F:DNA binding"/>
    <property type="evidence" value="ECO:0007669"/>
    <property type="project" value="UniProtKB-KW"/>
</dbReference>
<gene>
    <name evidence="16" type="ORF">K493DRAFT_230577</name>
    <name evidence="15" type="ORF">K493DRAFT_249428</name>
</gene>
<dbReference type="GO" id="GO:0007004">
    <property type="term" value="P:telomere maintenance via telomerase"/>
    <property type="evidence" value="ECO:0007669"/>
    <property type="project" value="UniProtKB-ARBA"/>
</dbReference>
<dbReference type="InterPro" id="IPR004365">
    <property type="entry name" value="NA-bd_OB_tRNA"/>
</dbReference>
<keyword evidence="5 9" id="KW-0863">Zinc-finger</keyword>
<dbReference type="InterPro" id="IPR047192">
    <property type="entry name" value="Euk_RPA1_DBD_C"/>
</dbReference>
<dbReference type="GO" id="GO:0006310">
    <property type="term" value="P:DNA recombination"/>
    <property type="evidence" value="ECO:0007669"/>
    <property type="project" value="InterPro"/>
</dbReference>
<evidence type="ECO:0000313" key="16">
    <source>
        <dbReference type="EMBL" id="ORX90436.1"/>
    </source>
</evidence>
<keyword evidence="8 9" id="KW-0539">Nucleus</keyword>
<dbReference type="FunFam" id="2.40.50.140:FF:000064">
    <property type="entry name" value="Replication protein A subunit"/>
    <property type="match status" value="1"/>
</dbReference>
<evidence type="ECO:0000256" key="1">
    <source>
        <dbReference type="ARBA" id="ARBA00004123"/>
    </source>
</evidence>
<evidence type="ECO:0000256" key="5">
    <source>
        <dbReference type="ARBA" id="ARBA00022771"/>
    </source>
</evidence>
<dbReference type="InterPro" id="IPR031657">
    <property type="entry name" value="REPA_OB_2"/>
</dbReference>
<evidence type="ECO:0000256" key="4">
    <source>
        <dbReference type="ARBA" id="ARBA00022723"/>
    </source>
</evidence>
<comment type="caution">
    <text evidence="15">The sequence shown here is derived from an EMBL/GenBank/DDBJ whole genome shotgun (WGS) entry which is preliminary data.</text>
</comment>
<dbReference type="CDD" id="cd04475">
    <property type="entry name" value="RPA1_DBD_B"/>
    <property type="match status" value="1"/>
</dbReference>
<evidence type="ECO:0000259" key="14">
    <source>
        <dbReference type="Pfam" id="PF16900"/>
    </source>
</evidence>
<dbReference type="InterPro" id="IPR013955">
    <property type="entry name" value="Rep_factor-A_C"/>
</dbReference>
<dbReference type="Proteomes" id="UP000193498">
    <property type="component" value="Unassembled WGS sequence"/>
</dbReference>
<comment type="similarity">
    <text evidence="2 9">Belongs to the replication factor A protein 1 family.</text>
</comment>